<accession>A0A0S3RKZ4</accession>
<dbReference type="Proteomes" id="UP000291084">
    <property type="component" value="Chromosome 3"/>
</dbReference>
<feature type="non-terminal residue" evidence="1">
    <location>
        <position position="78"/>
    </location>
</feature>
<evidence type="ECO:0000313" key="2">
    <source>
        <dbReference type="Proteomes" id="UP000291084"/>
    </source>
</evidence>
<reference evidence="1 2" key="1">
    <citation type="journal article" date="2015" name="Sci. Rep.">
        <title>The power of single molecule real-time sequencing technology in the de novo assembly of a eukaryotic genome.</title>
        <authorList>
            <person name="Sakai H."/>
            <person name="Naito K."/>
            <person name="Ogiso-Tanaka E."/>
            <person name="Takahashi Y."/>
            <person name="Iseki K."/>
            <person name="Muto C."/>
            <person name="Satou K."/>
            <person name="Teruya K."/>
            <person name="Shiroma A."/>
            <person name="Shimoji M."/>
            <person name="Hirano T."/>
            <person name="Itoh T."/>
            <person name="Kaga A."/>
            <person name="Tomooka N."/>
        </authorList>
    </citation>
    <scope>NUCLEOTIDE SEQUENCE [LARGE SCALE GENOMIC DNA]</scope>
    <source>
        <strain evidence="2">cv. Shumari</strain>
    </source>
</reference>
<gene>
    <name evidence="1" type="primary">Vigan.03G094400</name>
    <name evidence="1" type="ORF">VIGAN_03094400</name>
</gene>
<dbReference type="AlphaFoldDB" id="A0A0S3RKZ4"/>
<organism evidence="1 2">
    <name type="scientific">Vigna angularis var. angularis</name>
    <dbReference type="NCBI Taxonomy" id="157739"/>
    <lineage>
        <taxon>Eukaryota</taxon>
        <taxon>Viridiplantae</taxon>
        <taxon>Streptophyta</taxon>
        <taxon>Embryophyta</taxon>
        <taxon>Tracheophyta</taxon>
        <taxon>Spermatophyta</taxon>
        <taxon>Magnoliopsida</taxon>
        <taxon>eudicotyledons</taxon>
        <taxon>Gunneridae</taxon>
        <taxon>Pentapetalae</taxon>
        <taxon>rosids</taxon>
        <taxon>fabids</taxon>
        <taxon>Fabales</taxon>
        <taxon>Fabaceae</taxon>
        <taxon>Papilionoideae</taxon>
        <taxon>50 kb inversion clade</taxon>
        <taxon>NPAAA clade</taxon>
        <taxon>indigoferoid/millettioid clade</taxon>
        <taxon>Phaseoleae</taxon>
        <taxon>Vigna</taxon>
    </lineage>
</organism>
<name>A0A0S3RKZ4_PHAAN</name>
<proteinExistence type="predicted"/>
<dbReference type="EMBL" id="AP015036">
    <property type="protein sequence ID" value="BAT81260.1"/>
    <property type="molecule type" value="Genomic_DNA"/>
</dbReference>
<evidence type="ECO:0000313" key="1">
    <source>
        <dbReference type="EMBL" id="BAT81260.1"/>
    </source>
</evidence>
<sequence length="78" mass="9245">MGEILDIIQEKYSGTWPQEIEWGGAEEQRLLLAFLVLKWDLEICQMGTFNMQPTLRVWHLQMMREISNLTNTIQRHPS</sequence>
<keyword evidence="2" id="KW-1185">Reference proteome</keyword>
<protein>
    <submittedName>
        <fullName evidence="1">Uncharacterized protein</fullName>
    </submittedName>
</protein>